<evidence type="ECO:0000256" key="3">
    <source>
        <dbReference type="ARBA" id="ARBA00023274"/>
    </source>
</evidence>
<evidence type="ECO:0000313" key="10">
    <source>
        <dbReference type="Proteomes" id="UP000178372"/>
    </source>
</evidence>
<dbReference type="InterPro" id="IPR014721">
    <property type="entry name" value="Ribsml_uS5_D2-typ_fold_subgr"/>
</dbReference>
<evidence type="ECO:0000256" key="7">
    <source>
        <dbReference type="RuleBase" id="RU003823"/>
    </source>
</evidence>
<dbReference type="Gene3D" id="3.30.160.20">
    <property type="match status" value="1"/>
</dbReference>
<name>A0A1F7GC00_9BACT</name>
<dbReference type="GO" id="GO:1990904">
    <property type="term" value="C:ribonucleoprotein complex"/>
    <property type="evidence" value="ECO:0007669"/>
    <property type="project" value="UniProtKB-UniRule"/>
</dbReference>
<keyword evidence="3 6" id="KW-0687">Ribonucleoprotein</keyword>
<comment type="caution">
    <text evidence="9">The sequence shown here is derived from an EMBL/GenBank/DDBJ whole genome shotgun (WGS) entry which is preliminary data.</text>
</comment>
<evidence type="ECO:0000259" key="8">
    <source>
        <dbReference type="PROSITE" id="PS50881"/>
    </source>
</evidence>
<sequence>MIDKKFVRETKSEFDEKVLVIRRISKKTPGGNYITFSALVAIGDHKNRVGLGLARSLEVPSAIAKAISKAKKSIITLPITGTTIPQSVRVKYKAATILLKPAPRGAGLKVGSVVRSILNLAGVDNASAKIIRSRNKINNAYATILALKSLRQIKK</sequence>
<dbReference type="GO" id="GO:0003735">
    <property type="term" value="F:structural constituent of ribosome"/>
    <property type="evidence" value="ECO:0007669"/>
    <property type="project" value="UniProtKB-UniRule"/>
</dbReference>
<evidence type="ECO:0000256" key="2">
    <source>
        <dbReference type="ARBA" id="ARBA00022980"/>
    </source>
</evidence>
<dbReference type="PROSITE" id="PS50881">
    <property type="entry name" value="S5_DSRBD"/>
    <property type="match status" value="1"/>
</dbReference>
<dbReference type="FunFam" id="3.30.230.10:FF:000002">
    <property type="entry name" value="30S ribosomal protein S5"/>
    <property type="match status" value="1"/>
</dbReference>
<dbReference type="SUPFAM" id="SSF54211">
    <property type="entry name" value="Ribosomal protein S5 domain 2-like"/>
    <property type="match status" value="1"/>
</dbReference>
<dbReference type="AlphaFoldDB" id="A0A1F7GC00"/>
<feature type="domain" description="S5 DRBM" evidence="8">
    <location>
        <begin position="14"/>
        <end position="77"/>
    </location>
</feature>
<dbReference type="EMBL" id="MFZF01000016">
    <property type="protein sequence ID" value="OGK16470.1"/>
    <property type="molecule type" value="Genomic_DNA"/>
</dbReference>
<dbReference type="InterPro" id="IPR013810">
    <property type="entry name" value="Ribosomal_uS5_N"/>
</dbReference>
<evidence type="ECO:0000256" key="4">
    <source>
        <dbReference type="ARBA" id="ARBA00035255"/>
    </source>
</evidence>
<reference evidence="9 10" key="1">
    <citation type="journal article" date="2016" name="Nat. Commun.">
        <title>Thousands of microbial genomes shed light on interconnected biogeochemical processes in an aquifer system.</title>
        <authorList>
            <person name="Anantharaman K."/>
            <person name="Brown C.T."/>
            <person name="Hug L.A."/>
            <person name="Sharon I."/>
            <person name="Castelle C.J."/>
            <person name="Probst A.J."/>
            <person name="Thomas B.C."/>
            <person name="Singh A."/>
            <person name="Wilkins M.J."/>
            <person name="Karaoz U."/>
            <person name="Brodie E.L."/>
            <person name="Williams K.H."/>
            <person name="Hubbard S.S."/>
            <person name="Banfield J.F."/>
        </authorList>
    </citation>
    <scope>NUCLEOTIDE SEQUENCE [LARGE SCALE GENOMIC DNA]</scope>
</reference>
<organism evidence="9 10">
    <name type="scientific">Candidatus Roizmanbacteria bacterium RIFCSPHIGHO2_01_FULL_39_12b</name>
    <dbReference type="NCBI Taxonomy" id="1802030"/>
    <lineage>
        <taxon>Bacteria</taxon>
        <taxon>Candidatus Roizmaniibacteriota</taxon>
    </lineage>
</organism>
<dbReference type="InterPro" id="IPR005324">
    <property type="entry name" value="Ribosomal_uS5_C"/>
</dbReference>
<dbReference type="PANTHER" id="PTHR48277">
    <property type="entry name" value="MITOCHONDRIAL RIBOSOMAL PROTEIN S5"/>
    <property type="match status" value="1"/>
</dbReference>
<evidence type="ECO:0000256" key="6">
    <source>
        <dbReference type="PROSITE-ProRule" id="PRU00268"/>
    </source>
</evidence>
<dbReference type="SUPFAM" id="SSF54768">
    <property type="entry name" value="dsRNA-binding domain-like"/>
    <property type="match status" value="1"/>
</dbReference>
<evidence type="ECO:0000256" key="1">
    <source>
        <dbReference type="ARBA" id="ARBA00008945"/>
    </source>
</evidence>
<dbReference type="GO" id="GO:0006412">
    <property type="term" value="P:translation"/>
    <property type="evidence" value="ECO:0007669"/>
    <property type="project" value="InterPro"/>
</dbReference>
<comment type="similarity">
    <text evidence="1 7">Belongs to the universal ribosomal protein uS5 family.</text>
</comment>
<dbReference type="GO" id="GO:0005840">
    <property type="term" value="C:ribosome"/>
    <property type="evidence" value="ECO:0007669"/>
    <property type="project" value="UniProtKB-KW"/>
</dbReference>
<dbReference type="Proteomes" id="UP000178372">
    <property type="component" value="Unassembled WGS sequence"/>
</dbReference>
<dbReference type="Pfam" id="PF03719">
    <property type="entry name" value="Ribosomal_S5_C"/>
    <property type="match status" value="1"/>
</dbReference>
<dbReference type="GO" id="GO:0005737">
    <property type="term" value="C:cytoplasm"/>
    <property type="evidence" value="ECO:0007669"/>
    <property type="project" value="UniProtKB-ARBA"/>
</dbReference>
<evidence type="ECO:0000313" key="9">
    <source>
        <dbReference type="EMBL" id="OGK16470.1"/>
    </source>
</evidence>
<dbReference type="Gene3D" id="3.30.230.10">
    <property type="match status" value="1"/>
</dbReference>
<dbReference type="InterPro" id="IPR020568">
    <property type="entry name" value="Ribosomal_Su5_D2-typ_SF"/>
</dbReference>
<dbReference type="PANTHER" id="PTHR48277:SF1">
    <property type="entry name" value="MITOCHONDRIAL RIBOSOMAL PROTEIN S5"/>
    <property type="match status" value="1"/>
</dbReference>
<protein>
    <recommendedName>
        <fullName evidence="4">Small ribosomal subunit protein uS5</fullName>
    </recommendedName>
    <alternativeName>
        <fullName evidence="5">30S ribosomal protein S5</fullName>
    </alternativeName>
</protein>
<dbReference type="InterPro" id="IPR000851">
    <property type="entry name" value="Ribosomal_uS5"/>
</dbReference>
<accession>A0A1F7GC00</accession>
<evidence type="ECO:0000256" key="5">
    <source>
        <dbReference type="ARBA" id="ARBA00035519"/>
    </source>
</evidence>
<proteinExistence type="inferred from homology"/>
<keyword evidence="2 6" id="KW-0689">Ribosomal protein</keyword>
<dbReference type="GO" id="GO:0003723">
    <property type="term" value="F:RNA binding"/>
    <property type="evidence" value="ECO:0007669"/>
    <property type="project" value="InterPro"/>
</dbReference>
<dbReference type="Pfam" id="PF00333">
    <property type="entry name" value="Ribosomal_S5"/>
    <property type="match status" value="1"/>
</dbReference>
<gene>
    <name evidence="9" type="ORF">A2690_03930</name>
</gene>